<proteinExistence type="predicted"/>
<name>X1KWJ2_9ZZZZ</name>
<organism evidence="2">
    <name type="scientific">marine sediment metagenome</name>
    <dbReference type="NCBI Taxonomy" id="412755"/>
    <lineage>
        <taxon>unclassified sequences</taxon>
        <taxon>metagenomes</taxon>
        <taxon>ecological metagenomes</taxon>
    </lineage>
</organism>
<evidence type="ECO:0000256" key="1">
    <source>
        <dbReference type="SAM" id="Phobius"/>
    </source>
</evidence>
<reference evidence="2" key="1">
    <citation type="journal article" date="2014" name="Front. Microbiol.">
        <title>High frequency of phylogenetically diverse reductive dehalogenase-homologous genes in deep subseafloor sedimentary metagenomes.</title>
        <authorList>
            <person name="Kawai M."/>
            <person name="Futagami T."/>
            <person name="Toyoda A."/>
            <person name="Takaki Y."/>
            <person name="Nishi S."/>
            <person name="Hori S."/>
            <person name="Arai W."/>
            <person name="Tsubouchi T."/>
            <person name="Morono Y."/>
            <person name="Uchiyama I."/>
            <person name="Ito T."/>
            <person name="Fujiyama A."/>
            <person name="Inagaki F."/>
            <person name="Takami H."/>
        </authorList>
    </citation>
    <scope>NUCLEOTIDE SEQUENCE</scope>
    <source>
        <strain evidence="2">Expedition CK06-06</strain>
    </source>
</reference>
<dbReference type="PROSITE" id="PS51257">
    <property type="entry name" value="PROKAR_LIPOPROTEIN"/>
    <property type="match status" value="1"/>
</dbReference>
<keyword evidence="1" id="KW-1133">Transmembrane helix</keyword>
<protein>
    <submittedName>
        <fullName evidence="2">Uncharacterized protein</fullName>
    </submittedName>
</protein>
<keyword evidence="1" id="KW-0812">Transmembrane</keyword>
<sequence length="227" mass="24855">MFKKNIQSNTILYFICISLILFSLSVGCTGSISTPSTDSSSSPVGPTSGYLIIEKGADLIKDCTPSLTIHSERAAYMSFSGDGVNWCEWIEYSTSYEEFNIANGSNGTEFSSGIKYIYVRFKDEEGNLSPFVELAFDTIEYEMGKLFSIKIFPQEVAIPTGGSHLFSLHGYDLKLNEVPLDSSKVTWTKCCGVGELSPTKGLSTTYTAPSIPGKWNITAQYNNLKTG</sequence>
<keyword evidence="1" id="KW-0472">Membrane</keyword>
<dbReference type="AlphaFoldDB" id="X1KWJ2"/>
<evidence type="ECO:0000313" key="2">
    <source>
        <dbReference type="EMBL" id="GAI11068.1"/>
    </source>
</evidence>
<accession>X1KWJ2</accession>
<comment type="caution">
    <text evidence="2">The sequence shown here is derived from an EMBL/GenBank/DDBJ whole genome shotgun (WGS) entry which is preliminary data.</text>
</comment>
<feature type="transmembrane region" description="Helical" evidence="1">
    <location>
        <begin position="12"/>
        <end position="32"/>
    </location>
</feature>
<feature type="non-terminal residue" evidence="2">
    <location>
        <position position="227"/>
    </location>
</feature>
<gene>
    <name evidence="2" type="ORF">S06H3_20051</name>
</gene>
<dbReference type="EMBL" id="BARV01010343">
    <property type="protein sequence ID" value="GAI11068.1"/>
    <property type="molecule type" value="Genomic_DNA"/>
</dbReference>